<dbReference type="InterPro" id="IPR045107">
    <property type="entry name" value="SAC3/GANP/THP3"/>
</dbReference>
<feature type="compositionally biased region" description="Basic and acidic residues" evidence="1">
    <location>
        <begin position="225"/>
        <end position="237"/>
    </location>
</feature>
<feature type="compositionally biased region" description="Polar residues" evidence="1">
    <location>
        <begin position="1278"/>
        <end position="1287"/>
    </location>
</feature>
<feature type="compositionally biased region" description="Basic and acidic residues" evidence="1">
    <location>
        <begin position="1100"/>
        <end position="1110"/>
    </location>
</feature>
<evidence type="ECO:0000256" key="1">
    <source>
        <dbReference type="SAM" id="MobiDB-lite"/>
    </source>
</evidence>
<evidence type="ECO:0000313" key="3">
    <source>
        <dbReference type="EMBL" id="KGQ05897.1"/>
    </source>
</evidence>
<dbReference type="GO" id="GO:0030688">
    <property type="term" value="C:preribosome, small subunit precursor"/>
    <property type="evidence" value="ECO:0007669"/>
    <property type="project" value="EnsemblFungi"/>
</dbReference>
<feature type="compositionally biased region" description="Low complexity" evidence="1">
    <location>
        <begin position="1495"/>
        <end position="1514"/>
    </location>
</feature>
<dbReference type="GO" id="GO:0032040">
    <property type="term" value="C:small-subunit processome"/>
    <property type="evidence" value="ECO:0007669"/>
    <property type="project" value="EnsemblFungi"/>
</dbReference>
<dbReference type="GO" id="GO:0071986">
    <property type="term" value="C:Ragulator complex"/>
    <property type="evidence" value="ECO:0007669"/>
    <property type="project" value="EnsemblFungi"/>
</dbReference>
<feature type="region of interest" description="Disordered" evidence="1">
    <location>
        <begin position="1445"/>
        <end position="1477"/>
    </location>
</feature>
<dbReference type="GO" id="GO:0006970">
    <property type="term" value="P:response to osmotic stress"/>
    <property type="evidence" value="ECO:0007669"/>
    <property type="project" value="EnsemblFungi"/>
</dbReference>
<organism evidence="3 4">
    <name type="scientific">Beauveria bassiana D1-5</name>
    <dbReference type="NCBI Taxonomy" id="1245745"/>
    <lineage>
        <taxon>Eukaryota</taxon>
        <taxon>Fungi</taxon>
        <taxon>Dikarya</taxon>
        <taxon>Ascomycota</taxon>
        <taxon>Pezizomycotina</taxon>
        <taxon>Sordariomycetes</taxon>
        <taxon>Hypocreomycetidae</taxon>
        <taxon>Hypocreales</taxon>
        <taxon>Cordycipitaceae</taxon>
        <taxon>Beauveria</taxon>
    </lineage>
</organism>
<feature type="compositionally biased region" description="Polar residues" evidence="1">
    <location>
        <begin position="443"/>
        <end position="456"/>
    </location>
</feature>
<dbReference type="GO" id="GO:0042274">
    <property type="term" value="P:ribosomal small subunit biogenesis"/>
    <property type="evidence" value="ECO:0007669"/>
    <property type="project" value="EnsemblFungi"/>
</dbReference>
<dbReference type="Proteomes" id="UP000030106">
    <property type="component" value="Unassembled WGS sequence"/>
</dbReference>
<dbReference type="eggNOG" id="KOG1860">
    <property type="taxonomic scope" value="Eukaryota"/>
</dbReference>
<reference evidence="3 4" key="1">
    <citation type="submission" date="2012-10" db="EMBL/GenBank/DDBJ databases">
        <title>Genome sequencing and analysis of entomopathogenic fungi Beauveria bassiana D1-5.</title>
        <authorList>
            <person name="Li Q."/>
            <person name="Wang L."/>
            <person name="Zhang Z."/>
            <person name="Wang Q."/>
            <person name="Ren J."/>
            <person name="Wang M."/>
            <person name="Xu W."/>
            <person name="Wang J."/>
            <person name="Lu Y."/>
            <person name="Du Q."/>
            <person name="Sun Z."/>
        </authorList>
    </citation>
    <scope>NUCLEOTIDE SEQUENCE [LARGE SCALE GENOMIC DNA]</scope>
    <source>
        <strain evidence="3 4">D1-5</strain>
    </source>
</reference>
<evidence type="ECO:0000259" key="2">
    <source>
        <dbReference type="Pfam" id="PF03399"/>
    </source>
</evidence>
<dbReference type="GO" id="GO:0006406">
    <property type="term" value="P:mRNA export from nucleus"/>
    <property type="evidence" value="ECO:0007669"/>
    <property type="project" value="TreeGrafter"/>
</dbReference>
<accession>A0A0A2VHU0</accession>
<feature type="compositionally biased region" description="Polar residues" evidence="1">
    <location>
        <begin position="1242"/>
        <end position="1262"/>
    </location>
</feature>
<dbReference type="PANTHER" id="PTHR12436:SF3">
    <property type="entry name" value="GERMINAL-CENTER ASSOCIATED NUCLEAR PROTEIN"/>
    <property type="match status" value="1"/>
</dbReference>
<feature type="region of interest" description="Disordered" evidence="1">
    <location>
        <begin position="212"/>
        <end position="302"/>
    </location>
</feature>
<feature type="region of interest" description="Disordered" evidence="1">
    <location>
        <begin position="443"/>
        <end position="570"/>
    </location>
</feature>
<feature type="compositionally biased region" description="Polar residues" evidence="1">
    <location>
        <begin position="1213"/>
        <end position="1233"/>
    </location>
</feature>
<dbReference type="OrthoDB" id="264795at2759"/>
<name>A0A0A2VHU0_BEABA</name>
<feature type="region of interest" description="Disordered" evidence="1">
    <location>
        <begin position="1148"/>
        <end position="1191"/>
    </location>
</feature>
<dbReference type="GO" id="GO:1904669">
    <property type="term" value="P:ATP export"/>
    <property type="evidence" value="ECO:0007669"/>
    <property type="project" value="EnsemblFungi"/>
</dbReference>
<feature type="compositionally biased region" description="Polar residues" evidence="1">
    <location>
        <begin position="1060"/>
        <end position="1088"/>
    </location>
</feature>
<feature type="compositionally biased region" description="Polar residues" evidence="1">
    <location>
        <begin position="1591"/>
        <end position="1602"/>
    </location>
</feature>
<feature type="compositionally biased region" description="Polar residues" evidence="1">
    <location>
        <begin position="1111"/>
        <end position="1125"/>
    </location>
</feature>
<gene>
    <name evidence="3" type="ORF">BBAD15_g8842</name>
</gene>
<sequence>MPKGKWIDKKSAQHFTLVHRPQNDPLIYDENAPSMVLNPTEGSKNAGKAKNLGDLASELGSDAEHIRANEGEAANYGVYYDDSEYDYMQHLRDLNTGGGNVVFVEAKTTGNAGKGKQTQSLEDALKKVDLEHKAQEVIGPDMLPSKDLPRMTYDQQQDVPDAIAGFQPDMDPRLREVLEALEDDAYIDEEDAGIFEQLANDGYEIDEHEFEDNQFDDDEGWESDDTAKPNKEYKDGEVPQLVAVQEEPEQGPSQDWLEDFKKFKKEQKSGGPPKAAGAPSQSELQSTWTTTTNGGRRKKRKGALTVASGFSMSSSSLVRTEQLSFLDARFDKIEEKYNEDLDDMGSVSAISTASSVTGPIRGDFDGIMDEFLGSYGGKPGKRTSKKSKAQTGLEQLEEIRRELGPPRIKGRQTFGISSPCAGDCVGDCDAGCIVGQMFSPFDTSTQSSTPAASNPFAQKANPFAQDGSGASTTFGAKPNAPNPFAQTTTSSSNVNGAPNPFAPPTLATAVDHGKQSSKPLWEKQTNGPQPSFGQFGGKSTSSAKTNSRLSSTPASAFSSAQKGIGMLPSSNDPHAKKIYEQLREDGIAPPAWPSQPGDPQHKAQMAKFREQYEDYRSKVRASLTRARLIDDPTKRKKLSDAIDFKGICEDMCPEYEKITRITEHDIPTPEKDPQTTFASTTRMVKKLARSAAGQEAPLPMDVLSVPTLRKTLNYLVDDLLRNDENLPTVHGYLWDRTRAIRRDFSFFSALSTEELKVQASVLEDIARFHVTALHLLSEGGKAPEDFVEQQELEQLGKALLTLRDIYDDCNAQGSPCENEAEFRAYHLLFRANDPNILENVQPSLWEFDIIRTAASLVEALQNTTNFHGPLQDGPSLAAGGAHNVYFRIVKDKSVSYTMACFAECHFPQLRRSILQCLQKGLSRPREASRDVTAAALNKHLQFDTVQQAIDFAELHKIDFQPSQQNPADKSLSCAVLHNLSTLPHHRLQHQFSQSLVEDKRGSRTLPEVIHKTVFQDAATSGHKEASLAREGSLFVQDESSKAPSSMPHPPPRNPFGGFGQSTTNGATTIDPSTKASDAATQATPSFFSQGAKPQVTARRSAPDFHFKHAETTTPTPSLGGTQPSNPFAKALPSVTEVVSGAAAAKENFTSQADDKQTVPVTTDDSSAKITSGSVGVQQVGPELSSATSSTTPQKVFSNFAGFKPMSKEPAAVLSSTQPQNASSAFSGFSSQPQPVKPVEAAKSSTPPGSPVQAGTLSTQSAFTKLPKQPEATEPPSKPNSVLHSFTPPSNPPVFLGSTIPPRIAPSVASPPVQTSPPPQPKRDRLLDFTRWFVEGDDGLLTDFQQHFLDGLLAPIFLDWQKKEAERRRREEELRNNAIADDFRQRSLSVKYFYRWKTQAREKRLKFLRRSGRDQLREFYRAQQKASRMPVATTKRKLEIAPVSQPNREQALMEGLRRSQTKKRHIPPTAPSSTVDVIKSRNSAAAIGRHFNLPMSQGGTSSPSRSRSSSVSKGGSKTRALREELLGTGTGRLRRSLPSIASSEESRSENTRSSKVSERWRLKAMGIVQLPDGTAVPESLMHDRRFNTYGRLSQRASSITSVPSRRPSVNGLSAPPPFSSTRRGATPPAVFEDTASNKRKRASEDSTGSVEPDDDGPVLNGHKRVMSDAKDLVKELRMLREEMEEGTLWFRSQNERLHTEISSREGTPLGDYI</sequence>
<feature type="region of interest" description="Disordered" evidence="1">
    <location>
        <begin position="1016"/>
        <end position="1128"/>
    </location>
</feature>
<dbReference type="InterPro" id="IPR005062">
    <property type="entry name" value="SAC3/GANP/THP3_conserved"/>
</dbReference>
<feature type="compositionally biased region" description="Polar residues" evidence="1">
    <location>
        <begin position="523"/>
        <end position="561"/>
    </location>
</feature>
<dbReference type="EMBL" id="ANFO01000906">
    <property type="protein sequence ID" value="KGQ05897.1"/>
    <property type="molecule type" value="Genomic_DNA"/>
</dbReference>
<proteinExistence type="predicted"/>
<dbReference type="PANTHER" id="PTHR12436">
    <property type="entry name" value="80 KDA MCM3-ASSOCIATED PROTEIN"/>
    <property type="match status" value="1"/>
</dbReference>
<dbReference type="GO" id="GO:0031902">
    <property type="term" value="C:late endosome membrane"/>
    <property type="evidence" value="ECO:0007669"/>
    <property type="project" value="EnsemblFungi"/>
</dbReference>
<dbReference type="STRING" id="1245745.A0A0A2VHU0"/>
<dbReference type="GO" id="GO:0070390">
    <property type="term" value="C:transcription export complex 2"/>
    <property type="evidence" value="ECO:0007669"/>
    <property type="project" value="TreeGrafter"/>
</dbReference>
<dbReference type="Gene3D" id="1.25.40.990">
    <property type="match status" value="1"/>
</dbReference>
<feature type="domain" description="SAC3/GANP/THP3 conserved" evidence="2">
    <location>
        <begin position="651"/>
        <end position="960"/>
    </location>
</feature>
<protein>
    <submittedName>
        <fullName evidence="3">SAC3 family protein 1</fullName>
    </submittedName>
</protein>
<feature type="region of interest" description="Disordered" evidence="1">
    <location>
        <begin position="1591"/>
        <end position="1665"/>
    </location>
</feature>
<dbReference type="GO" id="GO:0000056">
    <property type="term" value="P:ribosomal small subunit export from nucleus"/>
    <property type="evidence" value="ECO:0007669"/>
    <property type="project" value="EnsemblFungi"/>
</dbReference>
<dbReference type="GO" id="GO:0032456">
    <property type="term" value="P:endocytic recycling"/>
    <property type="evidence" value="ECO:0007669"/>
    <property type="project" value="EnsemblFungi"/>
</dbReference>
<dbReference type="InterPro" id="IPR007307">
    <property type="entry name" value="Ltv1"/>
</dbReference>
<feature type="region of interest" description="Disordered" evidence="1">
    <location>
        <begin position="1489"/>
        <end position="1556"/>
    </location>
</feature>
<evidence type="ECO:0000313" key="4">
    <source>
        <dbReference type="Proteomes" id="UP000030106"/>
    </source>
</evidence>
<feature type="compositionally biased region" description="Basic and acidic residues" evidence="1">
    <location>
        <begin position="1543"/>
        <end position="1556"/>
    </location>
</feature>
<dbReference type="Pfam" id="PF03399">
    <property type="entry name" value="SAC3_GANP"/>
    <property type="match status" value="1"/>
</dbReference>
<comment type="caution">
    <text evidence="3">The sequence shown here is derived from an EMBL/GenBank/DDBJ whole genome shotgun (WGS) entry which is preliminary data.</text>
</comment>
<feature type="compositionally biased region" description="Polar residues" evidence="1">
    <location>
        <begin position="484"/>
        <end position="496"/>
    </location>
</feature>
<feature type="compositionally biased region" description="Polar residues" evidence="1">
    <location>
        <begin position="1158"/>
        <end position="1176"/>
    </location>
</feature>
<dbReference type="GO" id="GO:0034599">
    <property type="term" value="P:cellular response to oxidative stress"/>
    <property type="evidence" value="ECO:0007669"/>
    <property type="project" value="EnsemblFungi"/>
</dbReference>
<dbReference type="HOGENOM" id="CLU_001323_1_0_1"/>
<feature type="region of interest" description="Disordered" evidence="1">
    <location>
        <begin position="1210"/>
        <end position="1323"/>
    </location>
</feature>
<feature type="compositionally biased region" description="Acidic residues" evidence="1">
    <location>
        <begin position="212"/>
        <end position="224"/>
    </location>
</feature>
<dbReference type="Pfam" id="PF04180">
    <property type="entry name" value="LTV"/>
    <property type="match status" value="1"/>
</dbReference>